<dbReference type="GeneID" id="18909466"/>
<dbReference type="AlphaFoldDB" id="K5WHH7"/>
<reference evidence="1 2" key="1">
    <citation type="journal article" date="2012" name="BMC Genomics">
        <title>Comparative genomics of the white-rot fungi, Phanerochaete carnosa and P. chrysosporium, to elucidate the genetic basis of the distinct wood types they colonize.</title>
        <authorList>
            <person name="Suzuki H."/>
            <person name="MacDonald J."/>
            <person name="Syed K."/>
            <person name="Salamov A."/>
            <person name="Hori C."/>
            <person name="Aerts A."/>
            <person name="Henrissat B."/>
            <person name="Wiebenga A."/>
            <person name="vanKuyk P.A."/>
            <person name="Barry K."/>
            <person name="Lindquist E."/>
            <person name="LaButti K."/>
            <person name="Lapidus A."/>
            <person name="Lucas S."/>
            <person name="Coutinho P."/>
            <person name="Gong Y."/>
            <person name="Samejima M."/>
            <person name="Mahadevan R."/>
            <person name="Abou-Zaid M."/>
            <person name="de Vries R.P."/>
            <person name="Igarashi K."/>
            <person name="Yadav J.S."/>
            <person name="Grigoriev I.V."/>
            <person name="Master E.R."/>
        </authorList>
    </citation>
    <scope>NUCLEOTIDE SEQUENCE [LARGE SCALE GENOMIC DNA]</scope>
    <source>
        <strain evidence="1 2">HHB-10118-sp</strain>
    </source>
</reference>
<proteinExistence type="predicted"/>
<dbReference type="InParanoid" id="K5WHH7"/>
<dbReference type="Proteomes" id="UP000008370">
    <property type="component" value="Unassembled WGS sequence"/>
</dbReference>
<organism evidence="1 2">
    <name type="scientific">Phanerochaete carnosa (strain HHB-10118-sp)</name>
    <name type="common">White-rot fungus</name>
    <name type="synonym">Peniophora carnosa</name>
    <dbReference type="NCBI Taxonomy" id="650164"/>
    <lineage>
        <taxon>Eukaryota</taxon>
        <taxon>Fungi</taxon>
        <taxon>Dikarya</taxon>
        <taxon>Basidiomycota</taxon>
        <taxon>Agaricomycotina</taxon>
        <taxon>Agaricomycetes</taxon>
        <taxon>Polyporales</taxon>
        <taxon>Phanerochaetaceae</taxon>
        <taxon>Phanerochaete</taxon>
    </lineage>
</organism>
<keyword evidence="2" id="KW-1185">Reference proteome</keyword>
<evidence type="ECO:0000313" key="1">
    <source>
        <dbReference type="EMBL" id="EKM58780.1"/>
    </source>
</evidence>
<evidence type="ECO:0000313" key="2">
    <source>
        <dbReference type="Proteomes" id="UP000008370"/>
    </source>
</evidence>
<dbReference type="KEGG" id="pco:PHACADRAFT_169329"/>
<name>K5WHH7_PHACS</name>
<gene>
    <name evidence="1" type="ORF">PHACADRAFT_169329</name>
</gene>
<dbReference type="RefSeq" id="XP_007391373.1">
    <property type="nucleotide sequence ID" value="XM_007391311.1"/>
</dbReference>
<dbReference type="EMBL" id="JH930469">
    <property type="protein sequence ID" value="EKM58780.1"/>
    <property type="molecule type" value="Genomic_DNA"/>
</dbReference>
<accession>K5WHH7</accession>
<sequence>MTTWATPMGSRERGRDWTALRAVFPQGRGWLLSRVAQGLVVDASGESTAVRAFSRTGAGK</sequence>
<protein>
    <submittedName>
        <fullName evidence="1">Uncharacterized protein</fullName>
    </submittedName>
</protein>
<dbReference type="HOGENOM" id="CLU_2942541_0_0_1"/>